<evidence type="ECO:0000256" key="9">
    <source>
        <dbReference type="SAM" id="MobiDB-lite"/>
    </source>
</evidence>
<dbReference type="FunFam" id="3.80.10.10:FF:000368">
    <property type="entry name" value="Chondroadherin like"/>
    <property type="match status" value="1"/>
</dbReference>
<sequence>MLAVRGVPAQSQFPMNASRRGYPGLWQWSLYPSVISRCLSPAAGAPAMGLFLLAVALVLGGTAATRCPAACVCDNLRAHVLCLNRNLTAVPGSVPELTKKLDLRGNSFTVVPVGAFLSTPYLTHLDLQRCKVERLEEGAFRGLGRLLYLNLASNSITVLYQESLDGLSSLQQLILKKNRIEEIQPGAFSRLGSLTLLDLRENALVYLPDMVFQGLQVLRWLRLSHNTLHVLGSEAFTALPALHRLSLDHNELQALPGEALARLSEATWLDMGHNPITYLSEEAVAMASLKHFFLDHAALQDVAPDAFTRSPQLQTLDLSHNQLRGLPALAGVKQLVKVNLAGNPLLCSCLLLPFHRWLGRAWVQAEGTCTEPPALRGRSLDSLRPPEMWCGLPQPPSPSPTMPSVQLGVPRSRQCPPGCSCSPDFHHANCKNQALREIPRGFPGDTRLLDLRQNAFRTVPPGAFPGLEELVSLHLQHCGIEELRPRALLGLKGLVYLYLSNNRLSALAPAAFQGAPRLAYLHLDCNAFTRVPPGAFRLLPNLFSLYLQHNTIRELAEGDLAGLVGLRELYLAGNTIRSIAPAALAPTKMLEKLHLERNLLTEVPTASLRGLPALSELKLSQNPIRHIGDSAFLPVASTLQHLYLDNMGLKQVCVTVAQAPVGTFVPWVSLSSQSFGRCSTDQMGPESSSGLAGACSKLSPVHSSGLLPSTRTLLTRPCFVAGLPWCLCWPWSQDQKPPPGEQHHEQHPRHEQLHRAGNPQPEGRVFPLRLPAPSPAPVD</sequence>
<dbReference type="Pfam" id="PF13855">
    <property type="entry name" value="LRR_8"/>
    <property type="match status" value="5"/>
</dbReference>
<keyword evidence="13" id="KW-1185">Reference proteome</keyword>
<feature type="domain" description="LRRCT" evidence="11">
    <location>
        <begin position="343"/>
        <end position="391"/>
    </location>
</feature>
<dbReference type="InterPro" id="IPR001611">
    <property type="entry name" value="Leu-rich_rpt"/>
</dbReference>
<feature type="domain" description="LRRNT" evidence="10">
    <location>
        <begin position="414"/>
        <end position="448"/>
    </location>
</feature>
<keyword evidence="8" id="KW-0472">Membrane</keyword>
<evidence type="ECO:0000313" key="13">
    <source>
        <dbReference type="Proteomes" id="UP000694556"/>
    </source>
</evidence>
<evidence type="ECO:0000256" key="7">
    <source>
        <dbReference type="ARBA" id="ARBA00022989"/>
    </source>
</evidence>
<dbReference type="SMART" id="SM00369">
    <property type="entry name" value="LRR_TYP"/>
    <property type="match status" value="17"/>
</dbReference>
<evidence type="ECO:0000256" key="5">
    <source>
        <dbReference type="ARBA" id="ARBA00022729"/>
    </source>
</evidence>
<evidence type="ECO:0000256" key="3">
    <source>
        <dbReference type="ARBA" id="ARBA00022614"/>
    </source>
</evidence>
<evidence type="ECO:0000259" key="10">
    <source>
        <dbReference type="SMART" id="SM00013"/>
    </source>
</evidence>
<dbReference type="GO" id="GO:0005886">
    <property type="term" value="C:plasma membrane"/>
    <property type="evidence" value="ECO:0007669"/>
    <property type="project" value="UniProtKB-SubCell"/>
</dbReference>
<dbReference type="InterPro" id="IPR000372">
    <property type="entry name" value="LRRNT"/>
</dbReference>
<dbReference type="SMART" id="SM00013">
    <property type="entry name" value="LRRNT"/>
    <property type="match status" value="2"/>
</dbReference>
<feature type="compositionally biased region" description="Basic and acidic residues" evidence="9">
    <location>
        <begin position="741"/>
        <end position="754"/>
    </location>
</feature>
<keyword evidence="7" id="KW-1133">Transmembrane helix</keyword>
<dbReference type="PANTHER" id="PTHR24369">
    <property type="entry name" value="ANTIGEN BSP, PUTATIVE-RELATED"/>
    <property type="match status" value="1"/>
</dbReference>
<keyword evidence="5" id="KW-0732">Signal</keyword>
<dbReference type="Pfam" id="PF00560">
    <property type="entry name" value="LRR_1"/>
    <property type="match status" value="1"/>
</dbReference>
<dbReference type="InterPro" id="IPR000483">
    <property type="entry name" value="Cys-rich_flank_reg_C"/>
</dbReference>
<dbReference type="Ensembl" id="ENSCMMT00000001786.1">
    <property type="protein sequence ID" value="ENSCMMP00000001588.1"/>
    <property type="gene ID" value="ENSCMMG00000001057.1"/>
</dbReference>
<dbReference type="InterPro" id="IPR003591">
    <property type="entry name" value="Leu-rich_rpt_typical-subtyp"/>
</dbReference>
<evidence type="ECO:0000313" key="12">
    <source>
        <dbReference type="Ensembl" id="ENSCMMP00000001588.1"/>
    </source>
</evidence>
<evidence type="ECO:0000259" key="11">
    <source>
        <dbReference type="SMART" id="SM00082"/>
    </source>
</evidence>
<keyword evidence="4" id="KW-0812">Transmembrane</keyword>
<keyword evidence="3" id="KW-0433">Leucine-rich repeat</keyword>
<dbReference type="SUPFAM" id="SSF52058">
    <property type="entry name" value="L domain-like"/>
    <property type="match status" value="2"/>
</dbReference>
<name>A0A8C3BA78_CAIMO</name>
<comment type="subcellular location">
    <subcellularLocation>
        <location evidence="1">Cell membrane</location>
    </subcellularLocation>
</comment>
<dbReference type="SMART" id="SM00082">
    <property type="entry name" value="LRRCT"/>
    <property type="match status" value="1"/>
</dbReference>
<evidence type="ECO:0000256" key="4">
    <source>
        <dbReference type="ARBA" id="ARBA00022692"/>
    </source>
</evidence>
<feature type="domain" description="LRRNT" evidence="10">
    <location>
        <begin position="66"/>
        <end position="100"/>
    </location>
</feature>
<dbReference type="InterPro" id="IPR032675">
    <property type="entry name" value="LRR_dom_sf"/>
</dbReference>
<dbReference type="Proteomes" id="UP000694556">
    <property type="component" value="Chromosome 1"/>
</dbReference>
<keyword evidence="6" id="KW-0677">Repeat</keyword>
<reference evidence="12" key="2">
    <citation type="submission" date="2025-08" db="UniProtKB">
        <authorList>
            <consortium name="Ensembl"/>
        </authorList>
    </citation>
    <scope>IDENTIFICATION</scope>
</reference>
<dbReference type="PROSITE" id="PS51450">
    <property type="entry name" value="LRR"/>
    <property type="match status" value="2"/>
</dbReference>
<evidence type="ECO:0000256" key="6">
    <source>
        <dbReference type="ARBA" id="ARBA00022737"/>
    </source>
</evidence>
<dbReference type="PANTHER" id="PTHR24369:SF213">
    <property type="entry name" value="INSULIN LIKE GROWTH FACTOR BINDING PROTEIN ACID LABILE SUBUNIT"/>
    <property type="match status" value="1"/>
</dbReference>
<dbReference type="FunFam" id="3.80.10.10:FF:000311">
    <property type="entry name" value="Chondroadherin-like a"/>
    <property type="match status" value="1"/>
</dbReference>
<feature type="region of interest" description="Disordered" evidence="9">
    <location>
        <begin position="736"/>
        <end position="779"/>
    </location>
</feature>
<accession>A0A8C3BA78</accession>
<dbReference type="FunFam" id="3.80.10.10:FF:001438">
    <property type="entry name" value="Uncharacterized protein"/>
    <property type="match status" value="1"/>
</dbReference>
<organism evidence="12 13">
    <name type="scientific">Cairina moschata</name>
    <name type="common">Muscovy duck</name>
    <dbReference type="NCBI Taxonomy" id="8855"/>
    <lineage>
        <taxon>Eukaryota</taxon>
        <taxon>Metazoa</taxon>
        <taxon>Chordata</taxon>
        <taxon>Craniata</taxon>
        <taxon>Vertebrata</taxon>
        <taxon>Euteleostomi</taxon>
        <taxon>Archelosauria</taxon>
        <taxon>Archosauria</taxon>
        <taxon>Dinosauria</taxon>
        <taxon>Saurischia</taxon>
        <taxon>Theropoda</taxon>
        <taxon>Coelurosauria</taxon>
        <taxon>Aves</taxon>
        <taxon>Neognathae</taxon>
        <taxon>Galloanserae</taxon>
        <taxon>Anseriformes</taxon>
        <taxon>Anatidae</taxon>
        <taxon>Anatinae</taxon>
        <taxon>Cairina</taxon>
    </lineage>
</organism>
<proteinExistence type="predicted"/>
<feature type="compositionally biased region" description="Pro residues" evidence="9">
    <location>
        <begin position="770"/>
        <end position="779"/>
    </location>
</feature>
<dbReference type="Gene3D" id="3.80.10.10">
    <property type="entry name" value="Ribonuclease Inhibitor"/>
    <property type="match status" value="2"/>
</dbReference>
<protein>
    <recommendedName>
        <fullName evidence="14">Chondroadherin-like protein</fullName>
    </recommendedName>
</protein>
<reference evidence="12" key="1">
    <citation type="submission" date="2018-09" db="EMBL/GenBank/DDBJ databases">
        <title>Common duck and Muscovy duck high density SNP chip.</title>
        <authorList>
            <person name="Vignal A."/>
            <person name="Thebault N."/>
            <person name="Warren W.C."/>
        </authorList>
    </citation>
    <scope>NUCLEOTIDE SEQUENCE [LARGE SCALE GENOMIC DNA]</scope>
</reference>
<dbReference type="AlphaFoldDB" id="A0A8C3BA78"/>
<evidence type="ECO:0000256" key="8">
    <source>
        <dbReference type="ARBA" id="ARBA00023136"/>
    </source>
</evidence>
<evidence type="ECO:0000256" key="1">
    <source>
        <dbReference type="ARBA" id="ARBA00004236"/>
    </source>
</evidence>
<evidence type="ECO:0008006" key="14">
    <source>
        <dbReference type="Google" id="ProtNLM"/>
    </source>
</evidence>
<keyword evidence="2" id="KW-1003">Cell membrane</keyword>
<evidence type="ECO:0000256" key="2">
    <source>
        <dbReference type="ARBA" id="ARBA00022475"/>
    </source>
</evidence>
<dbReference type="SMART" id="SM00364">
    <property type="entry name" value="LRR_BAC"/>
    <property type="match status" value="4"/>
</dbReference>
<dbReference type="PRINTS" id="PR00019">
    <property type="entry name" value="LEURICHRPT"/>
</dbReference>
<dbReference type="InterPro" id="IPR050541">
    <property type="entry name" value="LRR_TM_domain-containing"/>
</dbReference>
<reference evidence="12" key="3">
    <citation type="submission" date="2025-09" db="UniProtKB">
        <authorList>
            <consortium name="Ensembl"/>
        </authorList>
    </citation>
    <scope>IDENTIFICATION</scope>
</reference>